<name>A0A098E8H4_9ZZZZ</name>
<protein>
    <submittedName>
        <fullName evidence="1">Uncharacterized protein</fullName>
    </submittedName>
</protein>
<dbReference type="EMBL" id="CCXY01000129">
    <property type="protein sequence ID" value="CEG12322.1"/>
    <property type="molecule type" value="Genomic_DNA"/>
</dbReference>
<sequence>MRILTVQLVTVGNMGYNMRIGCRRYATKLKIIILCENLIKWCHLIWPLADSHV</sequence>
<accession>A0A098E8H4</accession>
<gene>
    <name evidence="1" type="ORF">MSIBF_A2140005</name>
</gene>
<dbReference type="AlphaFoldDB" id="A0A098E8H4"/>
<reference evidence="1" key="1">
    <citation type="submission" date="2014-09" db="EMBL/GenBank/DDBJ databases">
        <authorList>
            <person name="Probst J Alexander"/>
        </authorList>
    </citation>
    <scope>NUCLEOTIDE SEQUENCE</scope>
</reference>
<organism evidence="1">
    <name type="scientific">groundwater metagenome</name>
    <dbReference type="NCBI Taxonomy" id="717931"/>
    <lineage>
        <taxon>unclassified sequences</taxon>
        <taxon>metagenomes</taxon>
        <taxon>ecological metagenomes</taxon>
    </lineage>
</organism>
<evidence type="ECO:0000313" key="1">
    <source>
        <dbReference type="EMBL" id="CEG12322.1"/>
    </source>
</evidence>
<proteinExistence type="predicted"/>